<gene>
    <name evidence="1" type="ORF">SAMN05216387_102287</name>
</gene>
<dbReference type="EMBL" id="FOBH01000002">
    <property type="protein sequence ID" value="SEK65503.1"/>
    <property type="molecule type" value="Genomic_DNA"/>
</dbReference>
<organism evidence="1 2">
    <name type="scientific">Nitrosovibrio tenuis</name>
    <dbReference type="NCBI Taxonomy" id="1233"/>
    <lineage>
        <taxon>Bacteria</taxon>
        <taxon>Pseudomonadati</taxon>
        <taxon>Pseudomonadota</taxon>
        <taxon>Betaproteobacteria</taxon>
        <taxon>Nitrosomonadales</taxon>
        <taxon>Nitrosomonadaceae</taxon>
        <taxon>Nitrosovibrio</taxon>
    </lineage>
</organism>
<dbReference type="STRING" id="1233.SAMN05216387_102287"/>
<evidence type="ECO:0000313" key="1">
    <source>
        <dbReference type="EMBL" id="SEK65503.1"/>
    </source>
</evidence>
<evidence type="ECO:0008006" key="3">
    <source>
        <dbReference type="Google" id="ProtNLM"/>
    </source>
</evidence>
<reference evidence="1 2" key="1">
    <citation type="submission" date="2016-10" db="EMBL/GenBank/DDBJ databases">
        <authorList>
            <person name="de Groot N.N."/>
        </authorList>
    </citation>
    <scope>NUCLEOTIDE SEQUENCE [LARGE SCALE GENOMIC DNA]</scope>
    <source>
        <strain evidence="1 2">Nv1</strain>
    </source>
</reference>
<evidence type="ECO:0000313" key="2">
    <source>
        <dbReference type="Proteomes" id="UP000198620"/>
    </source>
</evidence>
<dbReference type="Proteomes" id="UP000198620">
    <property type="component" value="Unassembled WGS sequence"/>
</dbReference>
<dbReference type="SUPFAM" id="SSF56801">
    <property type="entry name" value="Acetyl-CoA synthetase-like"/>
    <property type="match status" value="1"/>
</dbReference>
<name>A0A1H7ISN1_9PROT</name>
<dbReference type="AlphaFoldDB" id="A0A1H7ISN1"/>
<sequence>MTTGNIIKYLAGSGHCFRSILLARGSQYCCATRWHGSVSIGPRWLCGLWWYRYTRQTRRTILPISWRTPGCVWFWSKHKADGRHWLRCGETARFFIGLGLPLVQGYGLTEASPVLTANRLFEGDCLILRKQAERASQAY</sequence>
<accession>A0A1H7ISN1</accession>
<proteinExistence type="predicted"/>
<protein>
    <recommendedName>
        <fullName evidence="3">Long-chain acyl-CoA synthetase</fullName>
    </recommendedName>
</protein>
<keyword evidence="2" id="KW-1185">Reference proteome</keyword>